<dbReference type="Gene3D" id="3.40.1410.10">
    <property type="entry name" value="Chorismate lyase-like"/>
    <property type="match status" value="1"/>
</dbReference>
<dbReference type="InterPro" id="IPR028978">
    <property type="entry name" value="Chorismate_lyase_/UTRA_dom_sf"/>
</dbReference>
<dbReference type="Pfam" id="PF01947">
    <property type="entry name" value="Rv2949c-like"/>
    <property type="match status" value="1"/>
</dbReference>
<reference evidence="1" key="1">
    <citation type="submission" date="2018-06" db="EMBL/GenBank/DDBJ databases">
        <authorList>
            <person name="Zhirakovskaya E."/>
        </authorList>
    </citation>
    <scope>NUCLEOTIDE SEQUENCE</scope>
</reference>
<protein>
    <recommendedName>
        <fullName evidence="2">DUF98 domain-containing protein</fullName>
    </recommendedName>
</protein>
<dbReference type="EMBL" id="UOFV01000215">
    <property type="protein sequence ID" value="VAX00518.1"/>
    <property type="molecule type" value="Genomic_DNA"/>
</dbReference>
<dbReference type="AlphaFoldDB" id="A0A3B1AM44"/>
<evidence type="ECO:0008006" key="2">
    <source>
        <dbReference type="Google" id="ProtNLM"/>
    </source>
</evidence>
<proteinExistence type="predicted"/>
<name>A0A3B1AM44_9ZZZZ</name>
<accession>A0A3B1AM44</accession>
<dbReference type="InterPro" id="IPR002800">
    <property type="entry name" value="Rv2949c-like"/>
</dbReference>
<organism evidence="1">
    <name type="scientific">hydrothermal vent metagenome</name>
    <dbReference type="NCBI Taxonomy" id="652676"/>
    <lineage>
        <taxon>unclassified sequences</taxon>
        <taxon>metagenomes</taxon>
        <taxon>ecological metagenomes</taxon>
    </lineage>
</organism>
<gene>
    <name evidence="1" type="ORF">MNBD_GAMMA19-928</name>
</gene>
<sequence length="204" mass="23184">MDMNESIKNNPLNKSEFGEIPPRLFSEKSFISEGAAVIVDQPLSTFQKILLTTDGTVTDLIALYTGESIRVKKIGQKMFLSDDRQNFFCPSETPLLERNVLLCGASKNYLYAESVFVVGLLSHSIQYKLLETDCPIGLMWKEEKLDMYRDILGHKTEICAAVAAHFDVSPQTPIISRTYSIYHRGKILGTITEKFPITYFRREM</sequence>
<evidence type="ECO:0000313" key="1">
    <source>
        <dbReference type="EMBL" id="VAX00518.1"/>
    </source>
</evidence>
<dbReference type="SUPFAM" id="SSF64288">
    <property type="entry name" value="Chorismate lyase-like"/>
    <property type="match status" value="1"/>
</dbReference>